<name>A0A7S0REB6_9CHLO</name>
<sequence length="128" mass="13043">MALAVAEFPVWQGERVEADALAALGLVRALGAQAWVVVLSVVLVNLPDVSTFVAAHPQVWAEFVGLVQADKTFTYLHNIIAAATPAPPAPAVLGAVQQQAAAEIQPQESAGAGVPLPVMPGASQTAAS</sequence>
<dbReference type="AlphaFoldDB" id="A0A7S0REB6"/>
<gene>
    <name evidence="1" type="ORF">CLEI1391_LOCUS6747</name>
</gene>
<accession>A0A7S0REB6</accession>
<reference evidence="1" key="1">
    <citation type="submission" date="2021-01" db="EMBL/GenBank/DDBJ databases">
        <authorList>
            <person name="Corre E."/>
            <person name="Pelletier E."/>
            <person name="Niang G."/>
            <person name="Scheremetjew M."/>
            <person name="Finn R."/>
            <person name="Kale V."/>
            <person name="Holt S."/>
            <person name="Cochrane G."/>
            <person name="Meng A."/>
            <person name="Brown T."/>
            <person name="Cohen L."/>
        </authorList>
    </citation>
    <scope>NUCLEOTIDE SEQUENCE</scope>
    <source>
        <strain evidence="1">SAG 11-49</strain>
    </source>
</reference>
<dbReference type="EMBL" id="HBFB01011918">
    <property type="protein sequence ID" value="CAD8675155.1"/>
    <property type="molecule type" value="Transcribed_RNA"/>
</dbReference>
<evidence type="ECO:0000313" key="1">
    <source>
        <dbReference type="EMBL" id="CAD8675155.1"/>
    </source>
</evidence>
<proteinExistence type="predicted"/>
<organism evidence="1">
    <name type="scientific">Chlamydomonas leiostraca</name>
    <dbReference type="NCBI Taxonomy" id="1034604"/>
    <lineage>
        <taxon>Eukaryota</taxon>
        <taxon>Viridiplantae</taxon>
        <taxon>Chlorophyta</taxon>
        <taxon>core chlorophytes</taxon>
        <taxon>Chlorophyceae</taxon>
        <taxon>CS clade</taxon>
        <taxon>Chlamydomonadales</taxon>
        <taxon>Chlamydomonadaceae</taxon>
        <taxon>Chlamydomonas</taxon>
    </lineage>
</organism>
<protein>
    <submittedName>
        <fullName evidence="1">Uncharacterized protein</fullName>
    </submittedName>
</protein>